<keyword evidence="3" id="KW-1185">Reference proteome</keyword>
<organism evidence="2 3">
    <name type="scientific">Talaromyces stipitatus (strain ATCC 10500 / CBS 375.48 / QM 6759 / NRRL 1006)</name>
    <name type="common">Penicillium stipitatum</name>
    <dbReference type="NCBI Taxonomy" id="441959"/>
    <lineage>
        <taxon>Eukaryota</taxon>
        <taxon>Fungi</taxon>
        <taxon>Dikarya</taxon>
        <taxon>Ascomycota</taxon>
        <taxon>Pezizomycotina</taxon>
        <taxon>Eurotiomycetes</taxon>
        <taxon>Eurotiomycetidae</taxon>
        <taxon>Eurotiales</taxon>
        <taxon>Trichocomaceae</taxon>
        <taxon>Talaromyces</taxon>
        <taxon>Talaromyces sect. Talaromyces</taxon>
    </lineage>
</organism>
<dbReference type="Gene3D" id="1.10.510.10">
    <property type="entry name" value="Transferase(Phosphotransferase) domain 1"/>
    <property type="match status" value="1"/>
</dbReference>
<dbReference type="AlphaFoldDB" id="B8M2I7"/>
<name>B8M2I7_TALSN</name>
<sequence>MLKNSSTALSSTQKSRSLEDTIPFLEENERENFLSFVGQIVTWLPEKRQTARELMDHPFLKLEGR</sequence>
<dbReference type="RefSeq" id="XP_002478861.1">
    <property type="nucleotide sequence ID" value="XM_002478816.1"/>
</dbReference>
<evidence type="ECO:0000313" key="2">
    <source>
        <dbReference type="EMBL" id="EED21898.1"/>
    </source>
</evidence>
<gene>
    <name evidence="2" type="ORF">TSTA_091390</name>
</gene>
<dbReference type="STRING" id="441959.B8M2I7"/>
<dbReference type="GeneID" id="8098525"/>
<accession>B8M2I7</accession>
<evidence type="ECO:0008006" key="4">
    <source>
        <dbReference type="Google" id="ProtNLM"/>
    </source>
</evidence>
<evidence type="ECO:0000313" key="3">
    <source>
        <dbReference type="Proteomes" id="UP000001745"/>
    </source>
</evidence>
<feature type="region of interest" description="Disordered" evidence="1">
    <location>
        <begin position="1"/>
        <end position="20"/>
    </location>
</feature>
<protein>
    <recommendedName>
        <fullName evidence="4">Protein kinase domain-containing protein</fullName>
    </recommendedName>
</protein>
<dbReference type="PhylomeDB" id="B8M2I7"/>
<dbReference type="OrthoDB" id="4227212at2759"/>
<dbReference type="EMBL" id="EQ962653">
    <property type="protein sequence ID" value="EED21898.1"/>
    <property type="molecule type" value="Genomic_DNA"/>
</dbReference>
<dbReference type="HOGENOM" id="CLU_2851264_0_0_1"/>
<dbReference type="Proteomes" id="UP000001745">
    <property type="component" value="Unassembled WGS sequence"/>
</dbReference>
<feature type="compositionally biased region" description="Polar residues" evidence="1">
    <location>
        <begin position="1"/>
        <end position="15"/>
    </location>
</feature>
<dbReference type="VEuPathDB" id="FungiDB:TSTA_091390"/>
<evidence type="ECO:0000256" key="1">
    <source>
        <dbReference type="SAM" id="MobiDB-lite"/>
    </source>
</evidence>
<reference evidence="3" key="1">
    <citation type="journal article" date="2015" name="Genome Announc.">
        <title>Genome sequence of the AIDS-associated pathogen Penicillium marneffei (ATCC18224) and its near taxonomic relative Talaromyces stipitatus (ATCC10500).</title>
        <authorList>
            <person name="Nierman W.C."/>
            <person name="Fedorova-Abrams N.D."/>
            <person name="Andrianopoulos A."/>
        </authorList>
    </citation>
    <scope>NUCLEOTIDE SEQUENCE [LARGE SCALE GENOMIC DNA]</scope>
    <source>
        <strain evidence="3">ATCC 10500 / CBS 375.48 / QM 6759 / NRRL 1006</strain>
    </source>
</reference>
<dbReference type="InParanoid" id="B8M2I7"/>
<proteinExistence type="predicted"/>